<dbReference type="InterPro" id="IPR002182">
    <property type="entry name" value="NB-ARC"/>
</dbReference>
<evidence type="ECO:0000259" key="1">
    <source>
        <dbReference type="Pfam" id="PF00931"/>
    </source>
</evidence>
<dbReference type="Pfam" id="PF00931">
    <property type="entry name" value="NB-ARC"/>
    <property type="match status" value="1"/>
</dbReference>
<dbReference type="InParanoid" id="G4TR73"/>
<accession>G4TR73</accession>
<dbReference type="InterPro" id="IPR011990">
    <property type="entry name" value="TPR-like_helical_dom_sf"/>
</dbReference>
<dbReference type="Gene3D" id="3.40.1090.10">
    <property type="entry name" value="Cytosolic phospholipase A2 catalytic domain"/>
    <property type="match status" value="1"/>
</dbReference>
<dbReference type="Proteomes" id="UP000007148">
    <property type="component" value="Unassembled WGS sequence"/>
</dbReference>
<organism evidence="2 3">
    <name type="scientific">Serendipita indica (strain DSM 11827)</name>
    <name type="common">Root endophyte fungus</name>
    <name type="synonym">Piriformospora indica</name>
    <dbReference type="NCBI Taxonomy" id="1109443"/>
    <lineage>
        <taxon>Eukaryota</taxon>
        <taxon>Fungi</taxon>
        <taxon>Dikarya</taxon>
        <taxon>Basidiomycota</taxon>
        <taxon>Agaricomycotina</taxon>
        <taxon>Agaricomycetes</taxon>
        <taxon>Sebacinales</taxon>
        <taxon>Serendipitaceae</taxon>
        <taxon>Serendipita</taxon>
    </lineage>
</organism>
<keyword evidence="3" id="KW-1185">Reference proteome</keyword>
<evidence type="ECO:0000313" key="3">
    <source>
        <dbReference type="Proteomes" id="UP000007148"/>
    </source>
</evidence>
<dbReference type="HOGENOM" id="CLU_000288_125_6_1"/>
<dbReference type="OMA" id="ELERCAY"/>
<dbReference type="SUPFAM" id="SSF52540">
    <property type="entry name" value="P-loop containing nucleoside triphosphate hydrolases"/>
    <property type="match status" value="1"/>
</dbReference>
<dbReference type="InterPro" id="IPR019734">
    <property type="entry name" value="TPR_rpt"/>
</dbReference>
<dbReference type="SUPFAM" id="SSF52151">
    <property type="entry name" value="FabD/lysophospholipase-like"/>
    <property type="match status" value="1"/>
</dbReference>
<dbReference type="InterPro" id="IPR053137">
    <property type="entry name" value="NLR-like"/>
</dbReference>
<feature type="domain" description="NB-ARC" evidence="1">
    <location>
        <begin position="355"/>
        <end position="500"/>
    </location>
</feature>
<dbReference type="GO" id="GO:0043531">
    <property type="term" value="F:ADP binding"/>
    <property type="evidence" value="ECO:0007669"/>
    <property type="project" value="InterPro"/>
</dbReference>
<dbReference type="STRING" id="1109443.G4TR73"/>
<sequence>MRHNSDSKEDLRILSLDGGDARCTSQVFILREYISRLSSDSGREVLPCEHFHLITAVGPAGAVAVLMGALKMSIDDTIDLFAQICRDVYPAEEIVSQTRSEALRSAVESALVSKGVALNTLLSQVTGTNIVLGYVSATNIGTWRAFRNYTTRHHAYDPTIIEAICACWAMPPQFEGFIVGTEIEKSMVISAASTFPNPALQAIQEASDLYGPERRVCLLLSLGYGGSMRRNVGGDDKLVQAEVTAHELERRWGMTGLYYRLSVIPSIAAVEYIAQETLGSISAHTSDYLLNPVTDRVLDQLVKASSHNSRFTLKSLAQVTAPPKVSFSGLPPLSPYYVQRDTPMNHMVVSLLGSEVEERQRVLILTGMGGSGKTQMVIAFIRENGDCFQNVLFIDASSTKTIETGLIARLRAIDKSFQGIDLDSALEALAQPNEVITTKWCLVFDNADDPTLDIAEFFPACDHGAIIITSRNAQLESISPNDHISLEVMTKDEACEALLSSAIGSKDSWRPHHRRLALDIVKEFEYLPIAVVQAGCYIRKNKCLETYLGRLEASRSELLRHASMQRDKLRYKHSVYAAFDISLTSLSERALGLLSILSYYDYTGIPRSVLSLAAAKNFAHEDYELMDRGSDFQEAIGLLRHIITPKGKFEDVEVDRIIEELQQSSLISLVSFDSDIKLRFHPLIHAWAYDRQNDEERRKYHDAALRLLTCMVDENDGIDIESELYPHARRFIKEISALHVNDQSALVEIWQTDSEGQARLMILEDIYQQVRAAYGDTDIRTSQAHLVLCILYIRETYDTLKAEVIARQEYELRKTISGPRTAPTAEAMSILAFSMDFSFTRKEEVMDLFHTALDIQQETLGPNHFSTQATMQMLATSLMRDDHGPDGLEEASILLEKLVATRSALWGVDRPETLETIDQLLECYAAMGDAKQEKLKELLEIRQSRYSSSPSDSVAALTFQGHVYELQGRHEEAESVYRELIKTGRDMFGDLSPRNLNIVIAFAEFLQRRKKYAELEVLLHQYVRTDLNIHGTARDQLRSLATILGETILLDGRPEEALPILRAAYIAAVDRFGSFWVGILQNNQLLAECLLEQKQYGEAELLFREQVHYAHLADNVISKAESSVHLGVCLLEQEKYEEAESVFKDAYGESKEESGAMHAESCRLLCYLILTLEKKNELERAEPLMQEMLKLYENIDGGKETPILWVLSTFAEILERQKRLTEAEAVWRHREEKSRDLFGADHLQYVAERGALAMFLFQQRRYTESKTIREEQLARYIEAGDINRQDFIKEKLREIEEVLISENVGAA</sequence>
<dbReference type="EMBL" id="CAFZ01000255">
    <property type="protein sequence ID" value="CCA73816.1"/>
    <property type="molecule type" value="Genomic_DNA"/>
</dbReference>
<dbReference type="PANTHER" id="PTHR46082:SF6">
    <property type="entry name" value="AAA+ ATPASE DOMAIN-CONTAINING PROTEIN-RELATED"/>
    <property type="match status" value="1"/>
</dbReference>
<dbReference type="SUPFAM" id="SSF48452">
    <property type="entry name" value="TPR-like"/>
    <property type="match status" value="2"/>
</dbReference>
<dbReference type="PANTHER" id="PTHR46082">
    <property type="entry name" value="ATP/GTP-BINDING PROTEIN-RELATED"/>
    <property type="match status" value="1"/>
</dbReference>
<dbReference type="Pfam" id="PF13176">
    <property type="entry name" value="TPR_7"/>
    <property type="match status" value="1"/>
</dbReference>
<dbReference type="SMART" id="SM00028">
    <property type="entry name" value="TPR"/>
    <property type="match status" value="3"/>
</dbReference>
<dbReference type="InterPro" id="IPR016035">
    <property type="entry name" value="Acyl_Trfase/lysoPLipase"/>
</dbReference>
<dbReference type="eggNOG" id="KOG4231">
    <property type="taxonomic scope" value="Eukaryota"/>
</dbReference>
<reference evidence="2 3" key="1">
    <citation type="journal article" date="2011" name="PLoS Pathog.">
        <title>Endophytic Life Strategies Decoded by Genome and Transcriptome Analyses of the Mutualistic Root Symbiont Piriformospora indica.</title>
        <authorList>
            <person name="Zuccaro A."/>
            <person name="Lahrmann U."/>
            <person name="Guldener U."/>
            <person name="Langen G."/>
            <person name="Pfiffi S."/>
            <person name="Biedenkopf D."/>
            <person name="Wong P."/>
            <person name="Samans B."/>
            <person name="Grimm C."/>
            <person name="Basiewicz M."/>
            <person name="Murat C."/>
            <person name="Martin F."/>
            <person name="Kogel K.H."/>
        </authorList>
    </citation>
    <scope>NUCLEOTIDE SEQUENCE [LARGE SCALE GENOMIC DNA]</scope>
    <source>
        <strain evidence="2 3">DSM 11827</strain>
    </source>
</reference>
<gene>
    <name evidence="2" type="ORF">PIIN_07770</name>
</gene>
<dbReference type="InterPro" id="IPR027417">
    <property type="entry name" value="P-loop_NTPase"/>
</dbReference>
<evidence type="ECO:0000313" key="2">
    <source>
        <dbReference type="EMBL" id="CCA73816.1"/>
    </source>
</evidence>
<dbReference type="Gene3D" id="1.25.40.10">
    <property type="entry name" value="Tetratricopeptide repeat domain"/>
    <property type="match status" value="3"/>
</dbReference>
<protein>
    <recommendedName>
        <fullName evidence="1">NB-ARC domain-containing protein</fullName>
    </recommendedName>
</protein>
<name>G4TR73_SERID</name>
<dbReference type="OrthoDB" id="2941463at2759"/>
<comment type="caution">
    <text evidence="2">The sequence shown here is derived from an EMBL/GenBank/DDBJ whole genome shotgun (WGS) entry which is preliminary data.</text>
</comment>
<proteinExistence type="predicted"/>
<dbReference type="Gene3D" id="3.40.50.300">
    <property type="entry name" value="P-loop containing nucleotide triphosphate hydrolases"/>
    <property type="match status" value="1"/>
</dbReference>